<dbReference type="GeneID" id="39601563"/>
<protein>
    <recommendedName>
        <fullName evidence="15">Zn(2)-C6 fungal-type domain-containing protein</fullName>
    </recommendedName>
</protein>
<dbReference type="PANTHER" id="PTHR40626">
    <property type="entry name" value="MIP31509P"/>
    <property type="match status" value="1"/>
</dbReference>
<dbReference type="SMART" id="SM00355">
    <property type="entry name" value="ZnF_C2H2"/>
    <property type="match status" value="2"/>
</dbReference>
<dbReference type="InterPro" id="IPR001138">
    <property type="entry name" value="Zn2Cys6_DnaBD"/>
</dbReference>
<evidence type="ECO:0000256" key="7">
    <source>
        <dbReference type="ARBA" id="ARBA00023125"/>
    </source>
</evidence>
<evidence type="ECO:0000256" key="8">
    <source>
        <dbReference type="ARBA" id="ARBA00023163"/>
    </source>
</evidence>
<evidence type="ECO:0000313" key="14">
    <source>
        <dbReference type="Proteomes" id="UP000283841"/>
    </source>
</evidence>
<dbReference type="SUPFAM" id="SSF57701">
    <property type="entry name" value="Zn2/Cys6 DNA-binding domain"/>
    <property type="match status" value="1"/>
</dbReference>
<dbReference type="PROSITE" id="PS50048">
    <property type="entry name" value="ZN2_CY6_FUNGAL_2"/>
    <property type="match status" value="1"/>
</dbReference>
<keyword evidence="9" id="KW-0539">Nucleus</keyword>
<dbReference type="Pfam" id="PF04082">
    <property type="entry name" value="Fungal_trans"/>
    <property type="match status" value="1"/>
</dbReference>
<dbReference type="GO" id="GO:0000978">
    <property type="term" value="F:RNA polymerase II cis-regulatory region sequence-specific DNA binding"/>
    <property type="evidence" value="ECO:0007669"/>
    <property type="project" value="InterPro"/>
</dbReference>
<dbReference type="InterPro" id="IPR007219">
    <property type="entry name" value="XnlR_reg_dom"/>
</dbReference>
<dbReference type="PROSITE" id="PS50157">
    <property type="entry name" value="ZINC_FINGER_C2H2_2"/>
    <property type="match status" value="2"/>
</dbReference>
<evidence type="ECO:0000256" key="5">
    <source>
        <dbReference type="ARBA" id="ARBA00022833"/>
    </source>
</evidence>
<dbReference type="Gene3D" id="3.30.160.60">
    <property type="entry name" value="Classic Zinc Finger"/>
    <property type="match status" value="1"/>
</dbReference>
<dbReference type="GO" id="GO:0008270">
    <property type="term" value="F:zinc ion binding"/>
    <property type="evidence" value="ECO:0007669"/>
    <property type="project" value="UniProtKB-KW"/>
</dbReference>
<reference evidence="13 14" key="1">
    <citation type="journal article" date="2018" name="Front. Microbiol.">
        <title>Genomic and genetic insights into a cosmopolitan fungus, Paecilomyces variotii (Eurotiales).</title>
        <authorList>
            <person name="Urquhart A.S."/>
            <person name="Mondo S.J."/>
            <person name="Makela M.R."/>
            <person name="Hane J.K."/>
            <person name="Wiebenga A."/>
            <person name="He G."/>
            <person name="Mihaltcheva S."/>
            <person name="Pangilinan J."/>
            <person name="Lipzen A."/>
            <person name="Barry K."/>
            <person name="de Vries R.P."/>
            <person name="Grigoriev I.V."/>
            <person name="Idnurm A."/>
        </authorList>
    </citation>
    <scope>NUCLEOTIDE SEQUENCE [LARGE SCALE GENOMIC DNA]</scope>
    <source>
        <strain evidence="13 14">CBS 101075</strain>
    </source>
</reference>
<dbReference type="CDD" id="cd00067">
    <property type="entry name" value="GAL4"/>
    <property type="match status" value="1"/>
</dbReference>
<dbReference type="InterPro" id="IPR051059">
    <property type="entry name" value="VerF-like"/>
</dbReference>
<dbReference type="PROSITE" id="PS00028">
    <property type="entry name" value="ZINC_FINGER_C2H2_1"/>
    <property type="match status" value="2"/>
</dbReference>
<dbReference type="VEuPathDB" id="FungiDB:C8Q69DRAFT_497786"/>
<dbReference type="EMBL" id="RCNU01000004">
    <property type="protein sequence ID" value="RWQ96080.1"/>
    <property type="molecule type" value="Genomic_DNA"/>
</dbReference>
<dbReference type="SMART" id="SM00066">
    <property type="entry name" value="GAL4"/>
    <property type="match status" value="1"/>
</dbReference>
<dbReference type="InterPro" id="IPR036236">
    <property type="entry name" value="Znf_C2H2_sf"/>
</dbReference>
<evidence type="ECO:0000256" key="3">
    <source>
        <dbReference type="ARBA" id="ARBA00022737"/>
    </source>
</evidence>
<dbReference type="Gene3D" id="4.10.240.10">
    <property type="entry name" value="Zn(2)-C6 fungal-type DNA-binding domain"/>
    <property type="match status" value="1"/>
</dbReference>
<evidence type="ECO:0000256" key="4">
    <source>
        <dbReference type="ARBA" id="ARBA00022771"/>
    </source>
</evidence>
<dbReference type="GO" id="GO:0000981">
    <property type="term" value="F:DNA-binding transcription factor activity, RNA polymerase II-specific"/>
    <property type="evidence" value="ECO:0007669"/>
    <property type="project" value="InterPro"/>
</dbReference>
<evidence type="ECO:0000256" key="6">
    <source>
        <dbReference type="ARBA" id="ARBA00023015"/>
    </source>
</evidence>
<dbReference type="AlphaFoldDB" id="A0A443HWE5"/>
<name>A0A443HWE5_BYSSP</name>
<evidence type="ECO:0000256" key="1">
    <source>
        <dbReference type="ARBA" id="ARBA00004123"/>
    </source>
</evidence>
<evidence type="ECO:0000259" key="12">
    <source>
        <dbReference type="PROSITE" id="PS50157"/>
    </source>
</evidence>
<evidence type="ECO:0000256" key="10">
    <source>
        <dbReference type="PROSITE-ProRule" id="PRU00042"/>
    </source>
</evidence>
<dbReference type="PANTHER" id="PTHR40626:SF11">
    <property type="entry name" value="ZINC FINGER PROTEIN YPR022C"/>
    <property type="match status" value="1"/>
</dbReference>
<sequence>MGTNNPNTQYKCTRCGRHYSNASHLRRHEATHSSTPRATCGFCNRRFLRSDVLRRHSRTCKHKDTRAVLSQPTRGRKRKACDSCAQSRMVCDGELPCETCLARKLDCSYNRLQQANNPCASSQEESDSRPQRITISFLLNYTDPVHRSSYDLLQFLTRKNDDAPVPESSVQNYHQGNNTGFWQSIFHDFIDTSALGPPSQETGLTYGCNESENIPGAIDRLLTELKQYQTHLPGIKPDLVKAEAFFSSSNLLKFVTSFFQHCYTSDRFVHEASFNVNTVSTALLLAVVLLGATCASPADAALAEQYLTVAEYLVFENTGFHQLLYHDENPPQSRKNIELVQAAIIVMYLQSASDQVEFKRRIRIQRFPSLVSVIRSLRLTQAINNTPLSSKEFVLQDYVHKETLVRIISWVYLADTHLVVFYRCPPQFKIFEADFGLPQHDELFEAADPLDSERIISQIRDRPKPMSLKSILRLLMDDSPVQMEEILLQTNSLFSLFLIMSALQSILFEIFSMRSCFPSLELFRPIDRALDRWKMLWDLFHTRHECTGASRSAYVVHASTEHWWLAKALIKRRDIVDEEAGCAADSMNTFHNLVKRLTAEDVD</sequence>
<keyword evidence="3" id="KW-0677">Repeat</keyword>
<keyword evidence="7" id="KW-0238">DNA-binding</keyword>
<evidence type="ECO:0008006" key="15">
    <source>
        <dbReference type="Google" id="ProtNLM"/>
    </source>
</evidence>
<dbReference type="GO" id="GO:0005634">
    <property type="term" value="C:nucleus"/>
    <property type="evidence" value="ECO:0007669"/>
    <property type="project" value="UniProtKB-SubCell"/>
</dbReference>
<dbReference type="PROSITE" id="PS00463">
    <property type="entry name" value="ZN2_CY6_FUNGAL_1"/>
    <property type="match status" value="1"/>
</dbReference>
<accession>A0A443HWE5</accession>
<dbReference type="GO" id="GO:0006351">
    <property type="term" value="P:DNA-templated transcription"/>
    <property type="evidence" value="ECO:0007669"/>
    <property type="project" value="InterPro"/>
</dbReference>
<keyword evidence="14" id="KW-1185">Reference proteome</keyword>
<evidence type="ECO:0000256" key="2">
    <source>
        <dbReference type="ARBA" id="ARBA00022723"/>
    </source>
</evidence>
<dbReference type="Proteomes" id="UP000283841">
    <property type="component" value="Unassembled WGS sequence"/>
</dbReference>
<comment type="subcellular location">
    <subcellularLocation>
        <location evidence="1">Nucleus</location>
    </subcellularLocation>
</comment>
<evidence type="ECO:0000259" key="11">
    <source>
        <dbReference type="PROSITE" id="PS50048"/>
    </source>
</evidence>
<evidence type="ECO:0000256" key="9">
    <source>
        <dbReference type="ARBA" id="ARBA00023242"/>
    </source>
</evidence>
<keyword evidence="4 10" id="KW-0863">Zinc-finger</keyword>
<comment type="caution">
    <text evidence="13">The sequence shown here is derived from an EMBL/GenBank/DDBJ whole genome shotgun (WGS) entry which is preliminary data.</text>
</comment>
<feature type="domain" description="C2H2-type" evidence="12">
    <location>
        <begin position="10"/>
        <end position="37"/>
    </location>
</feature>
<dbReference type="RefSeq" id="XP_028485725.1">
    <property type="nucleotide sequence ID" value="XM_028632286.1"/>
</dbReference>
<dbReference type="GO" id="GO:0000785">
    <property type="term" value="C:chromatin"/>
    <property type="evidence" value="ECO:0007669"/>
    <property type="project" value="TreeGrafter"/>
</dbReference>
<keyword evidence="8" id="KW-0804">Transcription</keyword>
<organism evidence="13 14">
    <name type="scientific">Byssochlamys spectabilis</name>
    <name type="common">Paecilomyces variotii</name>
    <dbReference type="NCBI Taxonomy" id="264951"/>
    <lineage>
        <taxon>Eukaryota</taxon>
        <taxon>Fungi</taxon>
        <taxon>Dikarya</taxon>
        <taxon>Ascomycota</taxon>
        <taxon>Pezizomycotina</taxon>
        <taxon>Eurotiomycetes</taxon>
        <taxon>Eurotiomycetidae</taxon>
        <taxon>Eurotiales</taxon>
        <taxon>Thermoascaceae</taxon>
        <taxon>Paecilomyces</taxon>
    </lineage>
</organism>
<feature type="domain" description="Zn(2)-C6 fungal-type" evidence="11">
    <location>
        <begin position="80"/>
        <end position="109"/>
    </location>
</feature>
<proteinExistence type="predicted"/>
<evidence type="ECO:0000313" key="13">
    <source>
        <dbReference type="EMBL" id="RWQ96080.1"/>
    </source>
</evidence>
<dbReference type="SUPFAM" id="SSF57667">
    <property type="entry name" value="beta-beta-alpha zinc fingers"/>
    <property type="match status" value="1"/>
</dbReference>
<gene>
    <name evidence="13" type="ORF">C8Q69DRAFT_497786</name>
</gene>
<keyword evidence="6" id="KW-0805">Transcription regulation</keyword>
<dbReference type="InterPro" id="IPR036864">
    <property type="entry name" value="Zn2-C6_fun-type_DNA-bd_sf"/>
</dbReference>
<dbReference type="Pfam" id="PF00172">
    <property type="entry name" value="Zn_clus"/>
    <property type="match status" value="1"/>
</dbReference>
<keyword evidence="2" id="KW-0479">Metal-binding</keyword>
<dbReference type="InterPro" id="IPR013087">
    <property type="entry name" value="Znf_C2H2_type"/>
</dbReference>
<keyword evidence="5" id="KW-0862">Zinc</keyword>
<dbReference type="STRING" id="264951.A0A443HWE5"/>
<feature type="domain" description="C2H2-type" evidence="12">
    <location>
        <begin position="38"/>
        <end position="67"/>
    </location>
</feature>